<dbReference type="Proteomes" id="UP000249198">
    <property type="component" value="Unassembled WGS sequence"/>
</dbReference>
<keyword evidence="9" id="KW-0969">Cilium</keyword>
<feature type="domain" description="FlgD/Vpr Ig-like" evidence="7">
    <location>
        <begin position="119"/>
        <end position="186"/>
    </location>
</feature>
<dbReference type="InterPro" id="IPR005648">
    <property type="entry name" value="FlgD"/>
</dbReference>
<dbReference type="Pfam" id="PF03963">
    <property type="entry name" value="FlgD"/>
    <property type="match status" value="1"/>
</dbReference>
<evidence type="ECO:0000259" key="8">
    <source>
        <dbReference type="Pfam" id="PF13861"/>
    </source>
</evidence>
<evidence type="ECO:0000313" key="9">
    <source>
        <dbReference type="EMBL" id="PZP26226.1"/>
    </source>
</evidence>
<evidence type="ECO:0000256" key="5">
    <source>
        <dbReference type="RuleBase" id="RU362076"/>
    </source>
</evidence>
<organism evidence="9 10">
    <name type="scientific">Pseudomonas kuykendallii</name>
    <dbReference type="NCBI Taxonomy" id="1007099"/>
    <lineage>
        <taxon>Bacteria</taxon>
        <taxon>Pseudomonadati</taxon>
        <taxon>Pseudomonadota</taxon>
        <taxon>Gammaproteobacteria</taxon>
        <taxon>Pseudomonadales</taxon>
        <taxon>Pseudomonadaceae</taxon>
        <taxon>Pseudomonas</taxon>
    </lineage>
</organism>
<protein>
    <recommendedName>
        <fullName evidence="2 5">Basal-body rod modification protein FlgD</fullName>
    </recommendedName>
</protein>
<evidence type="ECO:0000256" key="6">
    <source>
        <dbReference type="SAM" id="MobiDB-lite"/>
    </source>
</evidence>
<evidence type="ECO:0000259" key="7">
    <source>
        <dbReference type="Pfam" id="PF13860"/>
    </source>
</evidence>
<dbReference type="EMBL" id="QFOH01000003">
    <property type="protein sequence ID" value="PZP26226.1"/>
    <property type="molecule type" value="Genomic_DNA"/>
</dbReference>
<evidence type="ECO:0000256" key="3">
    <source>
        <dbReference type="ARBA" id="ARBA00022795"/>
    </source>
</evidence>
<accession>A0A2W5F1G6</accession>
<evidence type="ECO:0000313" key="10">
    <source>
        <dbReference type="Proteomes" id="UP000249198"/>
    </source>
</evidence>
<comment type="similarity">
    <text evidence="1 5">Belongs to the FlgD family.</text>
</comment>
<dbReference type="InterPro" id="IPR025965">
    <property type="entry name" value="FlgD/Vpr_Ig-like"/>
</dbReference>
<dbReference type="Pfam" id="PF13861">
    <property type="entry name" value="FLgD_tudor"/>
    <property type="match status" value="1"/>
</dbReference>
<evidence type="ECO:0000256" key="1">
    <source>
        <dbReference type="ARBA" id="ARBA00010577"/>
    </source>
</evidence>
<sequence>MSTVNSASDVLAGLSSTTKPSNSSSTSSSSSSSSLGKNDFLQLLVTQLNNQNPLDPQDNSEFVAQLAQFSQVEGMENLNASVNTITSGFQSSQALQASSLVGRSVIAQTDKAVVDTATGITGAVKLPEAGTETTVSVYDSAGAVVKKINLGAQEAGNVTFEWDGTDSNGTKLASGTYTFKATATIDDTKTALSTYMPATVSSVTLAQDGGEMTLNLAGMGSVKLSQVQVIGQ</sequence>
<evidence type="ECO:0000256" key="4">
    <source>
        <dbReference type="ARBA" id="ARBA00024746"/>
    </source>
</evidence>
<proteinExistence type="inferred from homology"/>
<name>A0A2W5F1G6_9PSED</name>
<dbReference type="InterPro" id="IPR025963">
    <property type="entry name" value="FLgD_Tudor"/>
</dbReference>
<reference evidence="9 10" key="1">
    <citation type="submission" date="2017-08" db="EMBL/GenBank/DDBJ databases">
        <title>Infants hospitalized years apart are colonized by the same room-sourced microbial strains.</title>
        <authorList>
            <person name="Brooks B."/>
            <person name="Olm M.R."/>
            <person name="Firek B.A."/>
            <person name="Baker R."/>
            <person name="Thomas B.C."/>
            <person name="Morowitz M.J."/>
            <person name="Banfield J.F."/>
        </authorList>
    </citation>
    <scope>NUCLEOTIDE SEQUENCE [LARGE SCALE GENOMIC DNA]</scope>
    <source>
        <strain evidence="9">S2_009_000_R2_77</strain>
    </source>
</reference>
<dbReference type="AlphaFoldDB" id="A0A2W5F1G6"/>
<dbReference type="Gene3D" id="2.30.30.910">
    <property type="match status" value="1"/>
</dbReference>
<gene>
    <name evidence="9" type="ORF">DI599_03440</name>
</gene>
<keyword evidence="3 5" id="KW-1005">Bacterial flagellum biogenesis</keyword>
<dbReference type="Pfam" id="PF13860">
    <property type="entry name" value="FlgD_ig"/>
    <property type="match status" value="1"/>
</dbReference>
<dbReference type="Gene3D" id="2.60.40.4070">
    <property type="match status" value="1"/>
</dbReference>
<keyword evidence="9" id="KW-0966">Cell projection</keyword>
<evidence type="ECO:0000256" key="2">
    <source>
        <dbReference type="ARBA" id="ARBA00016013"/>
    </source>
</evidence>
<dbReference type="GO" id="GO:0044781">
    <property type="term" value="P:bacterial-type flagellum organization"/>
    <property type="evidence" value="ECO:0007669"/>
    <property type="project" value="UniProtKB-UniRule"/>
</dbReference>
<dbReference type="NCBIfam" id="NF005176">
    <property type="entry name" value="PRK06655.1-1"/>
    <property type="match status" value="1"/>
</dbReference>
<dbReference type="RefSeq" id="WP_273229323.1">
    <property type="nucleotide sequence ID" value="NZ_QFOH01000003.1"/>
</dbReference>
<keyword evidence="9" id="KW-0282">Flagellum</keyword>
<comment type="caution">
    <text evidence="9">The sequence shown here is derived from an EMBL/GenBank/DDBJ whole genome shotgun (WGS) entry which is preliminary data.</text>
</comment>
<feature type="compositionally biased region" description="Low complexity" evidence="6">
    <location>
        <begin position="15"/>
        <end position="34"/>
    </location>
</feature>
<feature type="domain" description="FlgD Tudor-like" evidence="8">
    <location>
        <begin position="92"/>
        <end position="228"/>
    </location>
</feature>
<comment type="function">
    <text evidence="4 5">Required for flagellar hook formation. May act as a scaffolding protein.</text>
</comment>
<feature type="region of interest" description="Disordered" evidence="6">
    <location>
        <begin position="1"/>
        <end position="35"/>
    </location>
</feature>